<dbReference type="AntiFam" id="ANF00203">
    <property type="entry name" value="Shadow ORF (opposite algB)"/>
</dbReference>
<evidence type="ECO:0000256" key="1">
    <source>
        <dbReference type="SAM" id="MobiDB-lite"/>
    </source>
</evidence>
<feature type="region of interest" description="Disordered" evidence="1">
    <location>
        <begin position="1276"/>
        <end position="1326"/>
    </location>
</feature>
<feature type="compositionally biased region" description="Basic and acidic residues" evidence="1">
    <location>
        <begin position="410"/>
        <end position="433"/>
    </location>
</feature>
<accession>A0A8S5S3H5</accession>
<feature type="region of interest" description="Disordered" evidence="1">
    <location>
        <begin position="1369"/>
        <end position="1448"/>
    </location>
</feature>
<proteinExistence type="predicted"/>
<reference evidence="2" key="1">
    <citation type="journal article" date="2021" name="Proc. Natl. Acad. Sci. U.S.A.">
        <title>A Catalog of Tens of Thousands of Viruses from Human Metagenomes Reveals Hidden Associations with Chronic Diseases.</title>
        <authorList>
            <person name="Tisza M.J."/>
            <person name="Buck C.B."/>
        </authorList>
    </citation>
    <scope>NUCLEOTIDE SEQUENCE</scope>
    <source>
        <strain evidence="2">CtBLh2</strain>
    </source>
</reference>
<feature type="compositionally biased region" description="Low complexity" evidence="1">
    <location>
        <begin position="1369"/>
        <end position="1386"/>
    </location>
</feature>
<dbReference type="AntiFam" id="ANF00077">
    <property type="entry name" value="Shadow ORF (opposite AtoC)"/>
</dbReference>
<sequence length="1448" mass="157217">MLPQLTVGLVEEEVGEEQDVAAHLAQFGHPERELVDAVEEIRTETAPGDRRLEVLVRRRHQADVHRDFARTAHTADAALLQRTQQLHLRLIGEVAHLVEKKRAAVGRLEGPHLVGERPGERPLDMPEELRSGQLTRDGPAIDRHEGLPCPLAAAVDQLRHVLLARTAGAVHQHRHVRRRHQAHIFVELAGHIAPPLDVVERLRTVTGRTAPLLAPGSPFGPHGRFGVLRSGSRLECLADLLEQLVRIDGLGDVVPGPEFHAPHGVLDLGIARHHDHGSRDSLARHPLQERNAVLVGKPHVAQHKRIAPLGKGRAGRRDRTDALHVEAAFGQPGAKHQGKRNIVVYDQNPFHNTTKITFLFGFPRYPRTFPDAALRLGDDPPDFVPGRRQIGRKRLGEGIARPLGPPQYGGDRRGTQHREDRQHLVREGTDRRPVACGKRPFERGAVGRSLLGKGGKDAAGRLGIVARIGGQGVETDALRTGLPGIGSLRPLQRLSPAAADPADRGGQLTIGEGLAQACGEPPGGEVLRAHLPAGRNGHHRKGGVHLADGGKDPEPVEGRHLDVGDHQVEMSFGDEFGRILGIRTALDREPGPAAHRRHHLQLQPVVIDQQHPQLLVRHRLGGLGRHRSRIGFGGLADRNPDDEAAAAPRLAVERDRSSEQLDEPVHDREAQTEAIDPLRRTQSDKLGEDALALLGADAAARIANREGQPAVGHVGPQGDAALIGEFQGIGYQVISDLPDAEGVTRSFACSPGTGLQPQVEPLGVGRSGKARTDRLEKLRGIEDHRIDLHLVHVEPVEIEQAVHQGQQVLRRGAHVLQVERLPLVGGQARKQVDVAHDRAQRRLDVVCDGQHQLLTGSQQRLVVAVGALEGPAVAVAAVDVAPQHRHEQQHEDDGPGRHPAEHPRRAAADRLVFVDAAHEVVGLLLLEVHDQAVDLRVDQVVAVTQAQPLAPRLVVDVEAFAGDTVLQGPQHDGDRIAQRIGPHLGGRSGNRIDDDLAARDHHCGLLPGRAEQVGQAAEEPPFGPRHGDRIGLDNAPQARQGVDLHRAGQDQRVGQQQRRGVAVHPLADRDSLGMQHRVGQRRQLERVGQRRQRVGKGRQRIGRRQGIGRRYGPRQAVGRRLDQRPDVLFEQVGRGAAADRTEEARRPALLVGQQPHDAVQTHRLQRIAASGQRAQRIDPAAHGAQLLAVAFLVGLVAGDHQLAATLGLVEVVEHLIDGAAFGVQLRIGAVGSRKTDHLPVDIAHREDADGNQNDVAGNDLRLDEFRLFHAPKIVKVRQKPHSRSGMRTGAAAAGESRRRLPRQSARQKSRMKRNGTGPAVGMPGGNERVFLSKNDKFSLKFPALFFIFADGFTRKQTIRHPWKFLRLNTSRSNTPDTRRSTTSRSPFPADRSTDCSAPTAPARPPSSGSSTASPHPTAGASASTATKSPPTTSTASATCPRSGDSTRR</sequence>
<feature type="compositionally biased region" description="Basic and acidic residues" evidence="1">
    <location>
        <begin position="651"/>
        <end position="673"/>
    </location>
</feature>
<feature type="compositionally biased region" description="Basic residues" evidence="1">
    <location>
        <begin position="1299"/>
        <end position="1313"/>
    </location>
</feature>
<organism evidence="2">
    <name type="scientific">Siphoviridae sp. ctBLh2</name>
    <dbReference type="NCBI Taxonomy" id="2827803"/>
    <lineage>
        <taxon>Viruses</taxon>
        <taxon>Duplodnaviria</taxon>
        <taxon>Heunggongvirae</taxon>
        <taxon>Uroviricota</taxon>
        <taxon>Caudoviricetes</taxon>
    </lineage>
</organism>
<feature type="compositionally biased region" description="Low complexity" evidence="1">
    <location>
        <begin position="1396"/>
        <end position="1438"/>
    </location>
</feature>
<feature type="region of interest" description="Disordered" evidence="1">
    <location>
        <begin position="1076"/>
        <end position="1119"/>
    </location>
</feature>
<name>A0A8S5S3H5_9CAUD</name>
<evidence type="ECO:0000313" key="2">
    <source>
        <dbReference type="EMBL" id="DAF45497.1"/>
    </source>
</evidence>
<protein>
    <submittedName>
        <fullName evidence="2">Uncharacterized protein</fullName>
    </submittedName>
</protein>
<feature type="region of interest" description="Disordered" evidence="1">
    <location>
        <begin position="882"/>
        <end position="903"/>
    </location>
</feature>
<feature type="region of interest" description="Disordered" evidence="1">
    <location>
        <begin position="391"/>
        <end position="437"/>
    </location>
</feature>
<feature type="region of interest" description="Disordered" evidence="1">
    <location>
        <begin position="536"/>
        <end position="555"/>
    </location>
</feature>
<feature type="region of interest" description="Disordered" evidence="1">
    <location>
        <begin position="634"/>
        <end position="673"/>
    </location>
</feature>
<dbReference type="EMBL" id="BK032514">
    <property type="protein sequence ID" value="DAF45497.1"/>
    <property type="molecule type" value="Genomic_DNA"/>
</dbReference>
<feature type="compositionally biased region" description="Basic residues" evidence="1">
    <location>
        <begin position="1089"/>
        <end position="1107"/>
    </location>
</feature>